<evidence type="ECO:0000313" key="10">
    <source>
        <dbReference type="Proteomes" id="UP000502677"/>
    </source>
</evidence>
<evidence type="ECO:0000256" key="7">
    <source>
        <dbReference type="SAM" id="Phobius"/>
    </source>
</evidence>
<feature type="transmembrane region" description="Helical" evidence="7">
    <location>
        <begin position="55"/>
        <end position="82"/>
    </location>
</feature>
<feature type="transmembrane region" description="Helical" evidence="7">
    <location>
        <begin position="181"/>
        <end position="199"/>
    </location>
</feature>
<keyword evidence="3 7" id="KW-0812">Transmembrane</keyword>
<evidence type="ECO:0000256" key="6">
    <source>
        <dbReference type="ARBA" id="ARBA00023136"/>
    </source>
</evidence>
<dbReference type="RefSeq" id="WP_166292539.1">
    <property type="nucleotide sequence ID" value="NZ_CP049863.1"/>
</dbReference>
<protein>
    <submittedName>
        <fullName evidence="9">Phosphatase PAP2 family protein</fullName>
    </submittedName>
</protein>
<feature type="transmembrane region" description="Helical" evidence="7">
    <location>
        <begin position="89"/>
        <end position="109"/>
    </location>
</feature>
<dbReference type="SUPFAM" id="SSF48317">
    <property type="entry name" value="Acid phosphatase/Vanadium-dependent haloperoxidase"/>
    <property type="match status" value="1"/>
</dbReference>
<dbReference type="InterPro" id="IPR000326">
    <property type="entry name" value="PAP2/HPO"/>
</dbReference>
<keyword evidence="5 7" id="KW-1133">Transmembrane helix</keyword>
<dbReference type="Pfam" id="PF01569">
    <property type="entry name" value="PAP2"/>
    <property type="match status" value="1"/>
</dbReference>
<dbReference type="InterPro" id="IPR036938">
    <property type="entry name" value="PAP2/HPO_sf"/>
</dbReference>
<dbReference type="GO" id="GO:0005886">
    <property type="term" value="C:plasma membrane"/>
    <property type="evidence" value="ECO:0007669"/>
    <property type="project" value="UniProtKB-SubCell"/>
</dbReference>
<gene>
    <name evidence="9" type="ORF">G7068_14095</name>
</gene>
<evidence type="ECO:0000256" key="5">
    <source>
        <dbReference type="ARBA" id="ARBA00022989"/>
    </source>
</evidence>
<evidence type="ECO:0000256" key="1">
    <source>
        <dbReference type="ARBA" id="ARBA00004651"/>
    </source>
</evidence>
<evidence type="ECO:0000256" key="2">
    <source>
        <dbReference type="ARBA" id="ARBA00022475"/>
    </source>
</evidence>
<dbReference type="EMBL" id="CP049863">
    <property type="protein sequence ID" value="QIK64202.1"/>
    <property type="molecule type" value="Genomic_DNA"/>
</dbReference>
<feature type="domain" description="Phosphatidic acid phosphatase type 2/haloperoxidase" evidence="8">
    <location>
        <begin position="85"/>
        <end position="200"/>
    </location>
</feature>
<sequence length="223" mass="23387">MSAKLSRALPWAIVGLVLFAAVAVYLRFVDSGPFGIDSWWYDVAAVSRGSVARAVAVFMAQVGGGVGSVACAAIAVALLLVLRRSRDAAALATAMLLGIAGSELTKHLVLRPRPWDQLYASSGTSFPSGHTMGAAALAISLALIVAGSESVSRSLSRGVWFIAVVWVITMAWSRTALHVHWLSDTLAGALLGVCAAIIARQIWFRTEQQANSASSVVNVRPTA</sequence>
<dbReference type="Proteomes" id="UP000502677">
    <property type="component" value="Chromosome"/>
</dbReference>
<organism evidence="9 10">
    <name type="scientific">Leucobacter viscericola</name>
    <dbReference type="NCBI Taxonomy" id="2714935"/>
    <lineage>
        <taxon>Bacteria</taxon>
        <taxon>Bacillati</taxon>
        <taxon>Actinomycetota</taxon>
        <taxon>Actinomycetes</taxon>
        <taxon>Micrococcales</taxon>
        <taxon>Microbacteriaceae</taxon>
        <taxon>Leucobacter</taxon>
    </lineage>
</organism>
<keyword evidence="2" id="KW-1003">Cell membrane</keyword>
<dbReference type="PANTHER" id="PTHR14969">
    <property type="entry name" value="SPHINGOSINE-1-PHOSPHATE PHOSPHOHYDROLASE"/>
    <property type="match status" value="1"/>
</dbReference>
<name>A0A6G7XI64_9MICO</name>
<evidence type="ECO:0000256" key="3">
    <source>
        <dbReference type="ARBA" id="ARBA00022692"/>
    </source>
</evidence>
<evidence type="ECO:0000313" key="9">
    <source>
        <dbReference type="EMBL" id="QIK64202.1"/>
    </source>
</evidence>
<dbReference type="AlphaFoldDB" id="A0A6G7XI64"/>
<feature type="transmembrane region" description="Helical" evidence="7">
    <location>
        <begin position="158"/>
        <end position="175"/>
    </location>
</feature>
<keyword evidence="6 7" id="KW-0472">Membrane</keyword>
<keyword evidence="4" id="KW-0378">Hydrolase</keyword>
<dbReference type="PANTHER" id="PTHR14969:SF62">
    <property type="entry name" value="DECAPRENYLPHOSPHORYL-5-PHOSPHORIBOSE PHOSPHATASE RV3807C-RELATED"/>
    <property type="match status" value="1"/>
</dbReference>
<keyword evidence="10" id="KW-1185">Reference proteome</keyword>
<feature type="transmembrane region" description="Helical" evidence="7">
    <location>
        <begin position="129"/>
        <end position="146"/>
    </location>
</feature>
<proteinExistence type="predicted"/>
<dbReference type="GO" id="GO:0016787">
    <property type="term" value="F:hydrolase activity"/>
    <property type="evidence" value="ECO:0007669"/>
    <property type="project" value="UniProtKB-KW"/>
</dbReference>
<evidence type="ECO:0000256" key="4">
    <source>
        <dbReference type="ARBA" id="ARBA00022801"/>
    </source>
</evidence>
<comment type="subcellular location">
    <subcellularLocation>
        <location evidence="1">Cell membrane</location>
        <topology evidence="1">Multi-pass membrane protein</topology>
    </subcellularLocation>
</comment>
<dbReference type="Gene3D" id="1.20.144.10">
    <property type="entry name" value="Phosphatidic acid phosphatase type 2/haloperoxidase"/>
    <property type="match status" value="1"/>
</dbReference>
<dbReference type="SMART" id="SM00014">
    <property type="entry name" value="acidPPc"/>
    <property type="match status" value="1"/>
</dbReference>
<reference evidence="9 10" key="1">
    <citation type="submission" date="2020-03" db="EMBL/GenBank/DDBJ databases">
        <title>Leucobacter sp. nov., isolated from beetles.</title>
        <authorList>
            <person name="Hyun D.-W."/>
            <person name="Bae J.-W."/>
        </authorList>
    </citation>
    <scope>NUCLEOTIDE SEQUENCE [LARGE SCALE GENOMIC DNA]</scope>
    <source>
        <strain evidence="9 10">HDW9C</strain>
    </source>
</reference>
<accession>A0A6G7XI64</accession>
<dbReference type="KEGG" id="lvi:G7068_14095"/>
<evidence type="ECO:0000259" key="8">
    <source>
        <dbReference type="SMART" id="SM00014"/>
    </source>
</evidence>